<feature type="domain" description="Methyltransferase type 11" evidence="1">
    <location>
        <begin position="56"/>
        <end position="149"/>
    </location>
</feature>
<evidence type="ECO:0000259" key="1">
    <source>
        <dbReference type="Pfam" id="PF08241"/>
    </source>
</evidence>
<dbReference type="Pfam" id="PF08241">
    <property type="entry name" value="Methyltransf_11"/>
    <property type="match status" value="1"/>
</dbReference>
<dbReference type="SUPFAM" id="SSF53335">
    <property type="entry name" value="S-adenosyl-L-methionine-dependent methyltransferases"/>
    <property type="match status" value="1"/>
</dbReference>
<feature type="non-terminal residue" evidence="2">
    <location>
        <position position="1"/>
    </location>
</feature>
<organism evidence="2">
    <name type="scientific">marine sediment metagenome</name>
    <dbReference type="NCBI Taxonomy" id="412755"/>
    <lineage>
        <taxon>unclassified sequences</taxon>
        <taxon>metagenomes</taxon>
        <taxon>ecological metagenomes</taxon>
    </lineage>
</organism>
<dbReference type="CDD" id="cd02440">
    <property type="entry name" value="AdoMet_MTases"/>
    <property type="match status" value="1"/>
</dbReference>
<gene>
    <name evidence="2" type="ORF">S01H1_55428</name>
</gene>
<dbReference type="AlphaFoldDB" id="X0WL31"/>
<sequence>NAIIFEDRAMTGQKEEYWSKFARTYNNDQEYVVGKTILQTATKKLSEERDLGEVMEFGCGVGYFTKVIAKNARHVTATDLSDEMLEMAKIQLQEFQNITIQKANCEDTSFPSGRFDTVFMANLIHVVENPMKVFQESHQVLKNGGLLLIVGFTDYNMNWFEKMKLGIRYLRKWGMPPRYARNNLSPDELVSFVENVDFKVEEVQLLGDKTKALYLRGRKE</sequence>
<dbReference type="EMBL" id="BARS01036028">
    <property type="protein sequence ID" value="GAG25208.1"/>
    <property type="molecule type" value="Genomic_DNA"/>
</dbReference>
<comment type="caution">
    <text evidence="2">The sequence shown here is derived from an EMBL/GenBank/DDBJ whole genome shotgun (WGS) entry which is preliminary data.</text>
</comment>
<evidence type="ECO:0000313" key="2">
    <source>
        <dbReference type="EMBL" id="GAG25208.1"/>
    </source>
</evidence>
<proteinExistence type="predicted"/>
<dbReference type="InterPro" id="IPR013216">
    <property type="entry name" value="Methyltransf_11"/>
</dbReference>
<dbReference type="GO" id="GO:0008757">
    <property type="term" value="F:S-adenosylmethionine-dependent methyltransferase activity"/>
    <property type="evidence" value="ECO:0007669"/>
    <property type="project" value="InterPro"/>
</dbReference>
<protein>
    <recommendedName>
        <fullName evidence="1">Methyltransferase type 11 domain-containing protein</fullName>
    </recommendedName>
</protein>
<dbReference type="Gene3D" id="3.40.50.150">
    <property type="entry name" value="Vaccinia Virus protein VP39"/>
    <property type="match status" value="1"/>
</dbReference>
<dbReference type="InterPro" id="IPR029063">
    <property type="entry name" value="SAM-dependent_MTases_sf"/>
</dbReference>
<dbReference type="PANTHER" id="PTHR43861">
    <property type="entry name" value="TRANS-ACONITATE 2-METHYLTRANSFERASE-RELATED"/>
    <property type="match status" value="1"/>
</dbReference>
<reference evidence="2" key="1">
    <citation type="journal article" date="2014" name="Front. Microbiol.">
        <title>High frequency of phylogenetically diverse reductive dehalogenase-homologous genes in deep subseafloor sedimentary metagenomes.</title>
        <authorList>
            <person name="Kawai M."/>
            <person name="Futagami T."/>
            <person name="Toyoda A."/>
            <person name="Takaki Y."/>
            <person name="Nishi S."/>
            <person name="Hori S."/>
            <person name="Arai W."/>
            <person name="Tsubouchi T."/>
            <person name="Morono Y."/>
            <person name="Uchiyama I."/>
            <person name="Ito T."/>
            <person name="Fujiyama A."/>
            <person name="Inagaki F."/>
            <person name="Takami H."/>
        </authorList>
    </citation>
    <scope>NUCLEOTIDE SEQUENCE</scope>
    <source>
        <strain evidence="2">Expedition CK06-06</strain>
    </source>
</reference>
<name>X0WL31_9ZZZZ</name>
<accession>X0WL31</accession>